<name>A0A257LUA8_UNCW3</name>
<dbReference type="EMBL" id="NMUJ01000076">
    <property type="protein sequence ID" value="OYV02556.1"/>
    <property type="molecule type" value="Genomic_DNA"/>
</dbReference>
<comment type="caution">
    <text evidence="1">The sequence shown here is derived from an EMBL/GenBank/DDBJ whole genome shotgun (WGS) entry which is preliminary data.</text>
</comment>
<reference evidence="2" key="1">
    <citation type="submission" date="2017-07" db="EMBL/GenBank/DDBJ databases">
        <title>Novel pathways for hydrocarbon cycling and metabolic interdependencies in hydrothermal sediment communities.</title>
        <authorList>
            <person name="Dombrowski N."/>
            <person name="Seitz K."/>
            <person name="Teske A."/>
            <person name="Baker B."/>
        </authorList>
    </citation>
    <scope>NUCLEOTIDE SEQUENCE [LARGE SCALE GENOMIC DNA]</scope>
</reference>
<evidence type="ECO:0000313" key="2">
    <source>
        <dbReference type="Proteomes" id="UP000216312"/>
    </source>
</evidence>
<accession>A0A257LUA8</accession>
<evidence type="ECO:0000313" key="1">
    <source>
        <dbReference type="EMBL" id="OYV02556.1"/>
    </source>
</evidence>
<dbReference type="Proteomes" id="UP000216312">
    <property type="component" value="Unassembled WGS sequence"/>
</dbReference>
<sequence>MRSLSVISTSIFILVILGSLNAQWTAELEIPTEPSPFVDDWRTAGVLSLTLTSTEEGEFNIKFVTWIKREATTVLTGESEELSVTAPFSQVYESPEVVDWPKAPEDGDTVSETPEFDWDELIVPAGYAINYKFVIAELEPGETESEAIASPDYEITVDHPPLAYPGDAPELEAGKSYVWQIQALHEGEPIGQNEGKSEIWQGYVGGGTYRDGSYWQGWGLTLRDSAIFTGSVHHVWYYLVALWSYRRWRYSQTYDIPIRQRLVQTNTGYQVLVSCTSYHSIAVRL</sequence>
<proteinExistence type="predicted"/>
<protein>
    <submittedName>
        <fullName evidence="1">Uncharacterized protein</fullName>
    </submittedName>
</protein>
<organism evidence="1 2">
    <name type="scientific">candidate division WOR-3 bacterium 4484_18</name>
    <dbReference type="NCBI Taxonomy" id="2020626"/>
    <lineage>
        <taxon>Bacteria</taxon>
        <taxon>Bacteria division WOR-3</taxon>
    </lineage>
</organism>
<dbReference type="AlphaFoldDB" id="A0A257LUA8"/>
<gene>
    <name evidence="1" type="ORF">CGW93_04910</name>
</gene>